<comment type="caution">
    <text evidence="2">The sequence shown here is derived from an EMBL/GenBank/DDBJ whole genome shotgun (WGS) entry which is preliminary data.</text>
</comment>
<evidence type="ECO:0000256" key="1">
    <source>
        <dbReference type="SAM" id="MobiDB-lite"/>
    </source>
</evidence>
<proteinExistence type="predicted"/>
<protein>
    <recommendedName>
        <fullName evidence="4">Transposase</fullName>
    </recommendedName>
</protein>
<reference evidence="2 3" key="1">
    <citation type="submission" date="2023-07" db="EMBL/GenBank/DDBJ databases">
        <title>Genomic Encyclopedia of Type Strains, Phase IV (KMG-IV): sequencing the most valuable type-strain genomes for metagenomic binning, comparative biology and taxonomic classification.</title>
        <authorList>
            <person name="Goeker M."/>
        </authorList>
    </citation>
    <scope>NUCLEOTIDE SEQUENCE [LARGE SCALE GENOMIC DNA]</scope>
    <source>
        <strain evidence="2 3">DSM 19922</strain>
    </source>
</reference>
<organism evidence="2 3">
    <name type="scientific">Azospirillum picis</name>
    <dbReference type="NCBI Taxonomy" id="488438"/>
    <lineage>
        <taxon>Bacteria</taxon>
        <taxon>Pseudomonadati</taxon>
        <taxon>Pseudomonadota</taxon>
        <taxon>Alphaproteobacteria</taxon>
        <taxon>Rhodospirillales</taxon>
        <taxon>Azospirillaceae</taxon>
        <taxon>Azospirillum</taxon>
    </lineage>
</organism>
<sequence length="44" mass="5252">MYWTPERPGYVWHDHCAQREGLLPVTPKPSRSKRRSKSKVEPLF</sequence>
<name>A0ABU0MTV9_9PROT</name>
<gene>
    <name evidence="2" type="ORF">QO018_005647</name>
</gene>
<evidence type="ECO:0000313" key="3">
    <source>
        <dbReference type="Proteomes" id="UP001244552"/>
    </source>
</evidence>
<dbReference type="EMBL" id="JAUSVU010000031">
    <property type="protein sequence ID" value="MDQ0536749.1"/>
    <property type="molecule type" value="Genomic_DNA"/>
</dbReference>
<accession>A0ABU0MTV9</accession>
<evidence type="ECO:0000313" key="2">
    <source>
        <dbReference type="EMBL" id="MDQ0536749.1"/>
    </source>
</evidence>
<feature type="region of interest" description="Disordered" evidence="1">
    <location>
        <begin position="22"/>
        <end position="44"/>
    </location>
</feature>
<dbReference type="Proteomes" id="UP001244552">
    <property type="component" value="Unassembled WGS sequence"/>
</dbReference>
<evidence type="ECO:0008006" key="4">
    <source>
        <dbReference type="Google" id="ProtNLM"/>
    </source>
</evidence>
<dbReference type="RefSeq" id="WP_281415095.1">
    <property type="nucleotide sequence ID" value="NZ_JAGINO010000031.1"/>
</dbReference>
<keyword evidence="3" id="KW-1185">Reference proteome</keyword>